<evidence type="ECO:0000313" key="2">
    <source>
        <dbReference type="Proteomes" id="UP000502894"/>
    </source>
</evidence>
<reference evidence="1" key="1">
    <citation type="journal article" date="2020" name="Microbiol. Resour. Announc.">
        <title>Complete Genome Sequence of Novel Psychrotolerant Legionella Strain TUM19329, Isolated from Antarctic Lake Sediment.</title>
        <authorList>
            <person name="Shimada S."/>
            <person name="Nakai R."/>
            <person name="Aoki K."/>
            <person name="Shimoeda N."/>
            <person name="Ohno G."/>
            <person name="Miyazaki Y."/>
            <person name="Kudoh S."/>
            <person name="Imura S."/>
            <person name="Watanabe K."/>
            <person name="Ishii Y."/>
            <person name="Tateda K."/>
        </authorList>
    </citation>
    <scope>NUCLEOTIDE SEQUENCE [LARGE SCALE GENOMIC DNA]</scope>
    <source>
        <strain evidence="1">TUM19329</strain>
    </source>
</reference>
<dbReference type="Pfam" id="PF05721">
    <property type="entry name" value="PhyH"/>
    <property type="match status" value="1"/>
</dbReference>
<organism evidence="1 2">
    <name type="scientific">Legionella antarctica</name>
    <dbReference type="NCBI Taxonomy" id="2708020"/>
    <lineage>
        <taxon>Bacteria</taxon>
        <taxon>Pseudomonadati</taxon>
        <taxon>Pseudomonadota</taxon>
        <taxon>Gammaproteobacteria</taxon>
        <taxon>Legionellales</taxon>
        <taxon>Legionellaceae</taxon>
        <taxon>Legionella</taxon>
    </lineage>
</organism>
<protein>
    <recommendedName>
        <fullName evidence="3">Phytanoyl-CoA dioxygenase (PhyH)</fullName>
    </recommendedName>
</protein>
<evidence type="ECO:0008006" key="3">
    <source>
        <dbReference type="Google" id="ProtNLM"/>
    </source>
</evidence>
<gene>
    <name evidence="1" type="ORF">TUM19329_13060</name>
</gene>
<dbReference type="GO" id="GO:0016706">
    <property type="term" value="F:2-oxoglutarate-dependent dioxygenase activity"/>
    <property type="evidence" value="ECO:0007669"/>
    <property type="project" value="UniProtKB-ARBA"/>
</dbReference>
<proteinExistence type="predicted"/>
<dbReference type="AlphaFoldDB" id="A0A6F8T2Q1"/>
<evidence type="ECO:0000313" key="1">
    <source>
        <dbReference type="EMBL" id="BCA94945.1"/>
    </source>
</evidence>
<name>A0A6F8T2Q1_9GAMM</name>
<dbReference type="Proteomes" id="UP000502894">
    <property type="component" value="Chromosome"/>
</dbReference>
<dbReference type="RefSeq" id="WP_173236674.1">
    <property type="nucleotide sequence ID" value="NZ_AP022839.1"/>
</dbReference>
<dbReference type="KEGG" id="lant:TUM19329_13060"/>
<sequence>MHQNLEESMDNHASNLVLPPQSIKVLFNQTPKMVPDTIYYAQHPAYSAFVQSANLRSKIISLIIFTKYFLFVSIKRIISYELIPAHLRKPNSINNFIGFLKKVLVNNYNKTFYRKEMTIGQKGTPIFKTLDTQGICVVNLNPYQFDKINQLTVPLINNLRTIRNQKLNGSREFSESRCTVPRPSNVDLFKAVELSLTESGILEATAKYLKRPVKIVDINPQINDKSDDFWRNFFSDLEVDPTSTAYCHRDASGGDVKVIIYLSDVNADNGPFSFTVGSHRNKPNWVDNLIQEVNDTSGCSATDQKTRQIFSALPVFLQKKCAFGNDLQTNSEAAKQILAAEWKITAGKGHAVVFDSKGIHRGGMVLNDERVVLTCVIG</sequence>
<dbReference type="SUPFAM" id="SSF51197">
    <property type="entry name" value="Clavaminate synthase-like"/>
    <property type="match status" value="1"/>
</dbReference>
<keyword evidence="2" id="KW-1185">Reference proteome</keyword>
<dbReference type="EMBL" id="AP022839">
    <property type="protein sequence ID" value="BCA94945.1"/>
    <property type="molecule type" value="Genomic_DNA"/>
</dbReference>
<dbReference type="InterPro" id="IPR008775">
    <property type="entry name" value="Phytyl_CoA_dOase-like"/>
</dbReference>
<dbReference type="Gene3D" id="2.60.120.620">
    <property type="entry name" value="q2cbj1_9rhob like domain"/>
    <property type="match status" value="1"/>
</dbReference>
<accession>A0A6F8T2Q1</accession>